<name>A0A1H0LS65_9CLOT</name>
<organism evidence="1 2">
    <name type="scientific">Clostridium gasigenes</name>
    <dbReference type="NCBI Taxonomy" id="94869"/>
    <lineage>
        <taxon>Bacteria</taxon>
        <taxon>Bacillati</taxon>
        <taxon>Bacillota</taxon>
        <taxon>Clostridia</taxon>
        <taxon>Eubacteriales</taxon>
        <taxon>Clostridiaceae</taxon>
        <taxon>Clostridium</taxon>
    </lineage>
</organism>
<proteinExistence type="predicted"/>
<dbReference type="AlphaFoldDB" id="A0A1H0LS65"/>
<evidence type="ECO:0000313" key="2">
    <source>
        <dbReference type="Proteomes" id="UP000198597"/>
    </source>
</evidence>
<sequence length="40" mass="4552">MLDSLIKSLFIVVPMLLSMEVSYLESSKGRLHYYGQGSMQ</sequence>
<gene>
    <name evidence="1" type="ORF">SAMN04488529_101174</name>
</gene>
<keyword evidence="2" id="KW-1185">Reference proteome</keyword>
<protein>
    <submittedName>
        <fullName evidence="1">Uncharacterized protein</fullName>
    </submittedName>
</protein>
<dbReference type="STRING" id="94869.SAMN04488529_101174"/>
<dbReference type="RefSeq" id="WP_278336631.1">
    <property type="nucleotide sequence ID" value="NZ_CP071376.1"/>
</dbReference>
<accession>A0A1H0LS65</accession>
<dbReference type="EMBL" id="FNJM01000001">
    <property type="protein sequence ID" value="SDO70730.1"/>
    <property type="molecule type" value="Genomic_DNA"/>
</dbReference>
<reference evidence="1 2" key="1">
    <citation type="submission" date="2016-10" db="EMBL/GenBank/DDBJ databases">
        <authorList>
            <person name="de Groot N.N."/>
        </authorList>
    </citation>
    <scope>NUCLEOTIDE SEQUENCE [LARGE SCALE GENOMIC DNA]</scope>
    <source>
        <strain evidence="1 2">DSM 12272</strain>
    </source>
</reference>
<dbReference type="Proteomes" id="UP000198597">
    <property type="component" value="Unassembled WGS sequence"/>
</dbReference>
<evidence type="ECO:0000313" key="1">
    <source>
        <dbReference type="EMBL" id="SDO70730.1"/>
    </source>
</evidence>
<dbReference type="GeneID" id="80427064"/>